<accession>A0A139AXQ3</accession>
<dbReference type="GO" id="GO:0016985">
    <property type="term" value="F:mannan endo-1,4-beta-mannosidase activity"/>
    <property type="evidence" value="ECO:0007669"/>
    <property type="project" value="InterPro"/>
</dbReference>
<dbReference type="PANTHER" id="PTHR40079">
    <property type="entry name" value="MANNAN ENDO-1,4-BETA-MANNOSIDASE E-RELATED"/>
    <property type="match status" value="1"/>
</dbReference>
<dbReference type="Proteomes" id="UP000070544">
    <property type="component" value="Unassembled WGS sequence"/>
</dbReference>
<keyword evidence="8" id="KW-1185">Reference proteome</keyword>
<dbReference type="OrthoDB" id="428177at2759"/>
<evidence type="ECO:0000256" key="3">
    <source>
        <dbReference type="ARBA" id="ARBA00023295"/>
    </source>
</evidence>
<dbReference type="PROSITE" id="PS51764">
    <property type="entry name" value="GH26"/>
    <property type="match status" value="1"/>
</dbReference>
<dbReference type="EMBL" id="KQ965732">
    <property type="protein sequence ID" value="KXS21526.1"/>
    <property type="molecule type" value="Genomic_DNA"/>
</dbReference>
<dbReference type="Gene3D" id="3.20.20.80">
    <property type="entry name" value="Glycosidases"/>
    <property type="match status" value="1"/>
</dbReference>
<keyword evidence="3 4" id="KW-0326">Glycosidase</keyword>
<dbReference type="AlphaFoldDB" id="A0A139AXQ3"/>
<reference evidence="7 8" key="1">
    <citation type="journal article" date="2015" name="Genome Biol. Evol.">
        <title>Phylogenomic analyses indicate that early fungi evolved digesting cell walls of algal ancestors of land plants.</title>
        <authorList>
            <person name="Chang Y."/>
            <person name="Wang S."/>
            <person name="Sekimoto S."/>
            <person name="Aerts A.L."/>
            <person name="Choi C."/>
            <person name="Clum A."/>
            <person name="LaButti K.M."/>
            <person name="Lindquist E.A."/>
            <person name="Yee Ngan C."/>
            <person name="Ohm R.A."/>
            <person name="Salamov A.A."/>
            <person name="Grigoriev I.V."/>
            <person name="Spatafora J.W."/>
            <person name="Berbee M.L."/>
        </authorList>
    </citation>
    <scope>NUCLEOTIDE SEQUENCE [LARGE SCALE GENOMIC DNA]</scope>
    <source>
        <strain evidence="7 8">JEL478</strain>
    </source>
</reference>
<feature type="domain" description="GH26" evidence="6">
    <location>
        <begin position="12"/>
        <end position="347"/>
    </location>
</feature>
<organism evidence="7 8">
    <name type="scientific">Gonapodya prolifera (strain JEL478)</name>
    <name type="common">Monoblepharis prolifera</name>
    <dbReference type="NCBI Taxonomy" id="1344416"/>
    <lineage>
        <taxon>Eukaryota</taxon>
        <taxon>Fungi</taxon>
        <taxon>Fungi incertae sedis</taxon>
        <taxon>Chytridiomycota</taxon>
        <taxon>Chytridiomycota incertae sedis</taxon>
        <taxon>Monoblepharidomycetes</taxon>
        <taxon>Monoblepharidales</taxon>
        <taxon>Gonapodyaceae</taxon>
        <taxon>Gonapodya</taxon>
    </lineage>
</organism>
<comment type="similarity">
    <text evidence="1 4">Belongs to the glycosyl hydrolase 26 family.</text>
</comment>
<feature type="chain" id="PRO_5007296498" evidence="5">
    <location>
        <begin position="21"/>
        <end position="356"/>
    </location>
</feature>
<protein>
    <submittedName>
        <fullName evidence="7">Glycoside hydrolase family 26 protein</fullName>
    </submittedName>
</protein>
<dbReference type="PANTHER" id="PTHR40079:SF4">
    <property type="entry name" value="GH26 DOMAIN-CONTAINING PROTEIN-RELATED"/>
    <property type="match status" value="1"/>
</dbReference>
<keyword evidence="2 4" id="KW-0378">Hydrolase</keyword>
<sequence>MLLPLLLLLLAALVASPARSLSFSPGSPAFGFHIDWGATSPASVGTILGRPPACFAEFYSFGASSLDPATVEQHATLVKAAGASCLFLSLEPWFGLDSKGIAGTDIAAIADACNRANALGVDIIVRFAHEMNAPWYPWGLPAGEGNYIAAYRRVVSGLRAQLKNRTMTYTLWAPQMWSCEGRGPVEDPYGRWYPGDDYVDIVGFSLFHFPTLPSPSNPLSRLFSQNPAPAGMLSNILRGRPGGGAYCDFRNVFGDKKAFSKPIIVAETGVGWSPAQKGETSDQEQALELSIKRTWWRQLLFANEGANPLNISMVMWFEFNKTEQGFSGMEYRDFRILTGSNATRDAFLDDYKAKTQ</sequence>
<evidence type="ECO:0000313" key="8">
    <source>
        <dbReference type="Proteomes" id="UP000070544"/>
    </source>
</evidence>
<feature type="signal peptide" evidence="5">
    <location>
        <begin position="1"/>
        <end position="20"/>
    </location>
</feature>
<name>A0A139AXQ3_GONPJ</name>
<proteinExistence type="inferred from homology"/>
<keyword evidence="5" id="KW-0732">Signal</keyword>
<evidence type="ECO:0000259" key="6">
    <source>
        <dbReference type="PROSITE" id="PS51764"/>
    </source>
</evidence>
<dbReference type="SUPFAM" id="SSF51445">
    <property type="entry name" value="(Trans)glycosidases"/>
    <property type="match status" value="1"/>
</dbReference>
<evidence type="ECO:0000256" key="1">
    <source>
        <dbReference type="ARBA" id="ARBA00007754"/>
    </source>
</evidence>
<feature type="active site" description="Nucleophile" evidence="4">
    <location>
        <position position="267"/>
    </location>
</feature>
<dbReference type="InterPro" id="IPR017853">
    <property type="entry name" value="GH"/>
</dbReference>
<dbReference type="InterPro" id="IPR022790">
    <property type="entry name" value="GH26_dom"/>
</dbReference>
<evidence type="ECO:0000256" key="4">
    <source>
        <dbReference type="PROSITE-ProRule" id="PRU01100"/>
    </source>
</evidence>
<evidence type="ECO:0000256" key="5">
    <source>
        <dbReference type="SAM" id="SignalP"/>
    </source>
</evidence>
<evidence type="ECO:0000313" key="7">
    <source>
        <dbReference type="EMBL" id="KXS21526.1"/>
    </source>
</evidence>
<dbReference type="Pfam" id="PF02156">
    <property type="entry name" value="Glyco_hydro_26"/>
    <property type="match status" value="1"/>
</dbReference>
<evidence type="ECO:0000256" key="2">
    <source>
        <dbReference type="ARBA" id="ARBA00022801"/>
    </source>
</evidence>
<gene>
    <name evidence="7" type="ORF">M427DRAFT_27169</name>
</gene>
<dbReference type="InterPro" id="IPR000805">
    <property type="entry name" value="Glyco_hydro_26"/>
</dbReference>
<dbReference type="GO" id="GO:0006080">
    <property type="term" value="P:substituted mannan metabolic process"/>
    <property type="evidence" value="ECO:0007669"/>
    <property type="project" value="InterPro"/>
</dbReference>
<dbReference type="OMA" id="FAHEMNA"/>
<feature type="active site" description="Proton donor" evidence="4">
    <location>
        <position position="130"/>
    </location>
</feature>